<proteinExistence type="predicted"/>
<evidence type="ECO:0008006" key="4">
    <source>
        <dbReference type="Google" id="ProtNLM"/>
    </source>
</evidence>
<accession>A0A165B1E2</accession>
<evidence type="ECO:0000313" key="3">
    <source>
        <dbReference type="Proteomes" id="UP000077266"/>
    </source>
</evidence>
<dbReference type="InParanoid" id="A0A165B1E2"/>
<protein>
    <recommendedName>
        <fullName evidence="4">KOW domain-containing protein</fullName>
    </recommendedName>
</protein>
<organism evidence="2 3">
    <name type="scientific">Exidia glandulosa HHB12029</name>
    <dbReference type="NCBI Taxonomy" id="1314781"/>
    <lineage>
        <taxon>Eukaryota</taxon>
        <taxon>Fungi</taxon>
        <taxon>Dikarya</taxon>
        <taxon>Basidiomycota</taxon>
        <taxon>Agaricomycotina</taxon>
        <taxon>Agaricomycetes</taxon>
        <taxon>Auriculariales</taxon>
        <taxon>Exidiaceae</taxon>
        <taxon>Exidia</taxon>
    </lineage>
</organism>
<dbReference type="OrthoDB" id="359154at2759"/>
<evidence type="ECO:0000256" key="1">
    <source>
        <dbReference type="SAM" id="MobiDB-lite"/>
    </source>
</evidence>
<feature type="region of interest" description="Disordered" evidence="1">
    <location>
        <begin position="215"/>
        <end position="234"/>
    </location>
</feature>
<dbReference type="EMBL" id="KV426582">
    <property type="protein sequence ID" value="KZV79656.1"/>
    <property type="molecule type" value="Genomic_DNA"/>
</dbReference>
<evidence type="ECO:0000313" key="2">
    <source>
        <dbReference type="EMBL" id="KZV79656.1"/>
    </source>
</evidence>
<sequence length="234" mass="26529">MGGAGVGGLRALNICGSGMACAGEMSGVEGLKRAAELEFVLCPVCFRMRRVPSGLRMHWNDYITSTTRSPVTRNTNHMLHKSSHNTKLDHAVSIPIPPPKDRIKWWNIVPGDKVRIRGDKTSTLQEVYSVNKIANHVFLRGIRVSEKHQDLKPFNYSHLQLFVDHFEFPPKPGSDKPQIVPVFVRRWKMTTPRWNGDHLHWTRYAVATDPSLPGWDKTEPLEVPWPANTEQPPT</sequence>
<feature type="non-terminal residue" evidence="2">
    <location>
        <position position="234"/>
    </location>
</feature>
<gene>
    <name evidence="2" type="ORF">EXIGLDRAFT_460884</name>
</gene>
<keyword evidence="3" id="KW-1185">Reference proteome</keyword>
<dbReference type="AlphaFoldDB" id="A0A165B1E2"/>
<dbReference type="Proteomes" id="UP000077266">
    <property type="component" value="Unassembled WGS sequence"/>
</dbReference>
<dbReference type="STRING" id="1314781.A0A165B1E2"/>
<name>A0A165B1E2_EXIGL</name>
<reference evidence="2 3" key="1">
    <citation type="journal article" date="2016" name="Mol. Biol. Evol.">
        <title>Comparative Genomics of Early-Diverging Mushroom-Forming Fungi Provides Insights into the Origins of Lignocellulose Decay Capabilities.</title>
        <authorList>
            <person name="Nagy L.G."/>
            <person name="Riley R."/>
            <person name="Tritt A."/>
            <person name="Adam C."/>
            <person name="Daum C."/>
            <person name="Floudas D."/>
            <person name="Sun H."/>
            <person name="Yadav J.S."/>
            <person name="Pangilinan J."/>
            <person name="Larsson K.H."/>
            <person name="Matsuura K."/>
            <person name="Barry K."/>
            <person name="Labutti K."/>
            <person name="Kuo R."/>
            <person name="Ohm R.A."/>
            <person name="Bhattacharya S.S."/>
            <person name="Shirouzu T."/>
            <person name="Yoshinaga Y."/>
            <person name="Martin F.M."/>
            <person name="Grigoriev I.V."/>
            <person name="Hibbett D.S."/>
        </authorList>
    </citation>
    <scope>NUCLEOTIDE SEQUENCE [LARGE SCALE GENOMIC DNA]</scope>
    <source>
        <strain evidence="2 3">HHB12029</strain>
    </source>
</reference>